<evidence type="ECO:0000313" key="8">
    <source>
        <dbReference type="Proteomes" id="UP001230268"/>
    </source>
</evidence>
<evidence type="ECO:0000313" key="7">
    <source>
        <dbReference type="EMBL" id="KAK1444357.1"/>
    </source>
</evidence>
<evidence type="ECO:0000256" key="5">
    <source>
        <dbReference type="ARBA" id="ARBA00022840"/>
    </source>
</evidence>
<comment type="caution">
    <text evidence="7">The sequence shown here is derived from an EMBL/GenBank/DDBJ whole genome shotgun (WGS) entry which is preliminary data.</text>
</comment>
<protein>
    <recommendedName>
        <fullName evidence="1 6">Inositol-pentakisphosphate 2-kinase</fullName>
        <ecNumber evidence="1 6">2.7.1.158</ecNumber>
    </recommendedName>
</protein>
<gene>
    <name evidence="7" type="ORF">BgAZ_102630</name>
</gene>
<evidence type="ECO:0000256" key="4">
    <source>
        <dbReference type="ARBA" id="ARBA00022777"/>
    </source>
</evidence>
<dbReference type="EMBL" id="JAVEPI010000001">
    <property type="protein sequence ID" value="KAK1444357.1"/>
    <property type="molecule type" value="Genomic_DNA"/>
</dbReference>
<dbReference type="GO" id="GO:0005634">
    <property type="term" value="C:nucleus"/>
    <property type="evidence" value="ECO:0007669"/>
    <property type="project" value="TreeGrafter"/>
</dbReference>
<sequence length="619" mass="71880">MRLIPLGAGNCQFVYRIDHDAWTSRGPSTGPWSHCSVLKITRKADSSMLMRRILYHDEFSLFMQEACHNKSETCTPRRVCCAIDRKVAKQLRIHLSKLLEYEANGDNYSLEGKRTLFHNGVIYKKHICHIKEVEQQTSLYVEPESISIIDGIHGVYDPRRHELAILEEDMFNLAVCVSLGRTLVKSGIRDYRNISIELKPKCGLLNFSGMPSLFQMFQPYKSRIRYHNIIPTVTDKTCMMKWNDDTEKIEFSRYSPLKFFRMRLEDVKRELLHLSQTPQNNIRIFVDNIEVDPLLLSHDNYALETVAACLVENKTTVERILKIQALASGQQFVSHVINYITKMISRISLKGVPYDKTKIYSYRGSSIAKNIMCTSQELLSLIICNEASKAYDVQRLFNLIGRRLICTLCKCLPLIFEQSGLECYTSRTNLSINRLRSGCTVKGRETNEKSNWLLRRELALHSQGKVYINNSVYDEAVKLVMFGKLERLLMTMERSKYPKCFVSSKRFKLVKSHTGLSKQELRAKRTVSSIVPQYNCCKWQNYVCLMDVCNRWIELYLGGRTAMDLSIILNVLFHNKGSKSEMRVNFFRFSLIDLDLKPAERIPRWKDDILRLVLEQKFI</sequence>
<accession>A0AAD8UTQ5</accession>
<dbReference type="GO" id="GO:0005524">
    <property type="term" value="F:ATP binding"/>
    <property type="evidence" value="ECO:0007669"/>
    <property type="project" value="UniProtKB-KW"/>
</dbReference>
<keyword evidence="5 6" id="KW-0067">ATP-binding</keyword>
<keyword evidence="3 6" id="KW-0547">Nucleotide-binding</keyword>
<dbReference type="EC" id="2.7.1.158" evidence="1 6"/>
<dbReference type="PANTHER" id="PTHR14456:SF2">
    <property type="entry name" value="INOSITOL-PENTAKISPHOSPHATE 2-KINASE"/>
    <property type="match status" value="1"/>
</dbReference>
<proteinExistence type="predicted"/>
<reference evidence="7" key="1">
    <citation type="submission" date="2023-08" db="EMBL/GenBank/DDBJ databases">
        <title>Draft sequence of the Babesia gibsoni genome.</title>
        <authorList>
            <person name="Yamagishi J.Y."/>
            <person name="Xuan X.X."/>
        </authorList>
    </citation>
    <scope>NUCLEOTIDE SEQUENCE</scope>
    <source>
        <strain evidence="7">Azabu</strain>
    </source>
</reference>
<dbReference type="AlphaFoldDB" id="A0AAD8UTQ5"/>
<dbReference type="GO" id="GO:0035299">
    <property type="term" value="F:inositol-1,3,4,5,6-pentakisphosphate 2-kinase activity"/>
    <property type="evidence" value="ECO:0007669"/>
    <property type="project" value="UniProtKB-EC"/>
</dbReference>
<dbReference type="PANTHER" id="PTHR14456">
    <property type="entry name" value="INOSITOL POLYPHOSPHATE KINASE 1"/>
    <property type="match status" value="1"/>
</dbReference>
<dbReference type="Proteomes" id="UP001230268">
    <property type="component" value="Unassembled WGS sequence"/>
</dbReference>
<dbReference type="GO" id="GO:0032958">
    <property type="term" value="P:inositol phosphate biosynthetic process"/>
    <property type="evidence" value="ECO:0007669"/>
    <property type="project" value="TreeGrafter"/>
</dbReference>
<keyword evidence="8" id="KW-1185">Reference proteome</keyword>
<evidence type="ECO:0000256" key="6">
    <source>
        <dbReference type="RuleBase" id="RU364126"/>
    </source>
</evidence>
<evidence type="ECO:0000256" key="3">
    <source>
        <dbReference type="ARBA" id="ARBA00022741"/>
    </source>
</evidence>
<evidence type="ECO:0000256" key="1">
    <source>
        <dbReference type="ARBA" id="ARBA00012023"/>
    </source>
</evidence>
<evidence type="ECO:0000256" key="2">
    <source>
        <dbReference type="ARBA" id="ARBA00022679"/>
    </source>
</evidence>
<keyword evidence="2 6" id="KW-0808">Transferase</keyword>
<comment type="catalytic activity">
    <reaction evidence="6">
        <text>1D-myo-inositol 1,3,4,5,6-pentakisphosphate + ATP = 1D-myo-inositol hexakisphosphate + ADP + H(+)</text>
        <dbReference type="Rhea" id="RHEA:20313"/>
        <dbReference type="ChEBI" id="CHEBI:15378"/>
        <dbReference type="ChEBI" id="CHEBI:30616"/>
        <dbReference type="ChEBI" id="CHEBI:57733"/>
        <dbReference type="ChEBI" id="CHEBI:58130"/>
        <dbReference type="ChEBI" id="CHEBI:456216"/>
        <dbReference type="EC" id="2.7.1.158"/>
    </reaction>
</comment>
<comment type="domain">
    <text evidence="6">The EXKPK motif is conserved in inositol-pentakisphosphate 2-kinases of both family 1 and 2.</text>
</comment>
<dbReference type="InterPro" id="IPR009286">
    <property type="entry name" value="Ins_P5_2-kin"/>
</dbReference>
<comment type="function">
    <text evidence="6">Phosphorylates Ins(1,3,4,5,6)P5 at position 2 to form Ins(1,2,3,4,5,6)P6 (InsP6 or phytate).</text>
</comment>
<dbReference type="Pfam" id="PF06090">
    <property type="entry name" value="Ins_P5_2-kin"/>
    <property type="match status" value="2"/>
</dbReference>
<name>A0AAD8UTQ5_BABGI</name>
<organism evidence="7 8">
    <name type="scientific">Babesia gibsoni</name>
    <dbReference type="NCBI Taxonomy" id="33632"/>
    <lineage>
        <taxon>Eukaryota</taxon>
        <taxon>Sar</taxon>
        <taxon>Alveolata</taxon>
        <taxon>Apicomplexa</taxon>
        <taxon>Aconoidasida</taxon>
        <taxon>Piroplasmida</taxon>
        <taxon>Babesiidae</taxon>
        <taxon>Babesia</taxon>
    </lineage>
</organism>
<keyword evidence="4 6" id="KW-0418">Kinase</keyword>